<dbReference type="Proteomes" id="UP000244649">
    <property type="component" value="Unassembled WGS sequence"/>
</dbReference>
<organism evidence="2 3">
    <name type="scientific">Microbacterium testaceum</name>
    <name type="common">Aureobacterium testaceum</name>
    <name type="synonym">Brevibacterium testaceum</name>
    <dbReference type="NCBI Taxonomy" id="2033"/>
    <lineage>
        <taxon>Bacteria</taxon>
        <taxon>Bacillati</taxon>
        <taxon>Actinomycetota</taxon>
        <taxon>Actinomycetes</taxon>
        <taxon>Micrococcales</taxon>
        <taxon>Microbacteriaceae</taxon>
        <taxon>Microbacterium</taxon>
    </lineage>
</organism>
<keyword evidence="1" id="KW-0472">Membrane</keyword>
<evidence type="ECO:0000313" key="3">
    <source>
        <dbReference type="Proteomes" id="UP000244649"/>
    </source>
</evidence>
<proteinExistence type="predicted"/>
<comment type="caution">
    <text evidence="2">The sequence shown here is derived from an EMBL/GenBank/DDBJ whole genome shotgun (WGS) entry which is preliminary data.</text>
</comment>
<sequence length="65" mass="6639">MNEQKTSTTSQRYRVYQVGGIVLAALFLALGVTAFAAGGGPIIAAIAITGGLAVLIVSIVMMVRS</sequence>
<feature type="transmembrane region" description="Helical" evidence="1">
    <location>
        <begin position="15"/>
        <end position="36"/>
    </location>
</feature>
<protein>
    <submittedName>
        <fullName evidence="2">Uncharacterized protein</fullName>
    </submittedName>
</protein>
<evidence type="ECO:0000313" key="2">
    <source>
        <dbReference type="EMBL" id="PVE73656.1"/>
    </source>
</evidence>
<gene>
    <name evidence="2" type="ORF">DC432_08255</name>
</gene>
<accession>A0A2T7WLG6</accession>
<keyword evidence="1" id="KW-0812">Transmembrane</keyword>
<feature type="transmembrane region" description="Helical" evidence="1">
    <location>
        <begin position="42"/>
        <end position="63"/>
    </location>
</feature>
<evidence type="ECO:0000256" key="1">
    <source>
        <dbReference type="SAM" id="Phobius"/>
    </source>
</evidence>
<dbReference type="RefSeq" id="WP_108319614.1">
    <property type="nucleotide sequence ID" value="NZ_JAQDQE010000005.1"/>
</dbReference>
<dbReference type="AlphaFoldDB" id="A0A2T7WLG6"/>
<name>A0A2T7WLG6_MICTE</name>
<dbReference type="EMBL" id="QDFT01000016">
    <property type="protein sequence ID" value="PVE73656.1"/>
    <property type="molecule type" value="Genomic_DNA"/>
</dbReference>
<reference evidence="2 3" key="1">
    <citation type="submission" date="2018-04" db="EMBL/GenBank/DDBJ databases">
        <authorList>
            <person name="Go L.Y."/>
            <person name="Mitchell J.A."/>
        </authorList>
    </citation>
    <scope>NUCLEOTIDE SEQUENCE [LARGE SCALE GENOMIC DNA]</scope>
    <source>
        <strain evidence="2 3">TPD7010</strain>
    </source>
</reference>
<keyword evidence="1" id="KW-1133">Transmembrane helix</keyword>